<dbReference type="EC" id="3.2.1.23" evidence="3"/>
<dbReference type="SUPFAM" id="SSF49785">
    <property type="entry name" value="Galactose-binding domain-like"/>
    <property type="match status" value="1"/>
</dbReference>
<dbReference type="Pfam" id="PF02836">
    <property type="entry name" value="Glyco_hydro_2_C"/>
    <property type="match status" value="1"/>
</dbReference>
<keyword evidence="4 10" id="KW-0378">Hydrolase</keyword>
<proteinExistence type="inferred from homology"/>
<feature type="domain" description="Glycoside hydrolase family 2 immunoglobulin-like beta-sandwich" evidence="7">
    <location>
        <begin position="448"/>
        <end position="554"/>
    </location>
</feature>
<dbReference type="PANTHER" id="PTHR46323">
    <property type="entry name" value="BETA-GALACTOSIDASE"/>
    <property type="match status" value="1"/>
</dbReference>
<reference evidence="11" key="1">
    <citation type="submission" date="2019-03" db="EMBL/GenBank/DDBJ databases">
        <title>Flavobacterium sp.</title>
        <authorList>
            <person name="Kim H."/>
        </authorList>
    </citation>
    <scope>NUCLEOTIDE SEQUENCE [LARGE SCALE GENOMIC DNA]</scope>
    <source>
        <strain evidence="11">GS13</strain>
    </source>
</reference>
<dbReference type="SUPFAM" id="SSF51445">
    <property type="entry name" value="(Trans)glycosidases"/>
    <property type="match status" value="1"/>
</dbReference>
<dbReference type="InterPro" id="IPR006102">
    <property type="entry name" value="Ig-like_GH2"/>
</dbReference>
<keyword evidence="6" id="KW-0732">Signal</keyword>
<dbReference type="Gene3D" id="2.60.120.560">
    <property type="entry name" value="Exo-inulinase, domain 1"/>
    <property type="match status" value="1"/>
</dbReference>
<evidence type="ECO:0000256" key="1">
    <source>
        <dbReference type="ARBA" id="ARBA00001412"/>
    </source>
</evidence>
<dbReference type="Pfam" id="PF02837">
    <property type="entry name" value="Glyco_hydro_2_N"/>
    <property type="match status" value="1"/>
</dbReference>
<name>A0A4V1AGF8_9FLAO</name>
<gene>
    <name evidence="10" type="ORF">E1750_03440</name>
</gene>
<keyword evidence="5" id="KW-0326">Glycosidase</keyword>
<dbReference type="InterPro" id="IPR017853">
    <property type="entry name" value="GH"/>
</dbReference>
<comment type="similarity">
    <text evidence="2">Belongs to the glycosyl hydrolase 2 family.</text>
</comment>
<dbReference type="EMBL" id="CP037933">
    <property type="protein sequence ID" value="QBN17892.1"/>
    <property type="molecule type" value="Genomic_DNA"/>
</dbReference>
<dbReference type="GO" id="GO:0004565">
    <property type="term" value="F:beta-galactosidase activity"/>
    <property type="evidence" value="ECO:0007669"/>
    <property type="project" value="UniProtKB-EC"/>
</dbReference>
<evidence type="ECO:0000256" key="4">
    <source>
        <dbReference type="ARBA" id="ARBA00022801"/>
    </source>
</evidence>
<dbReference type="GO" id="GO:0005990">
    <property type="term" value="P:lactose catabolic process"/>
    <property type="evidence" value="ECO:0007669"/>
    <property type="project" value="TreeGrafter"/>
</dbReference>
<dbReference type="Gene3D" id="2.60.40.10">
    <property type="entry name" value="Immunoglobulins"/>
    <property type="match status" value="1"/>
</dbReference>
<dbReference type="SUPFAM" id="SSF49303">
    <property type="entry name" value="beta-Galactosidase/glucuronidase domain"/>
    <property type="match status" value="1"/>
</dbReference>
<dbReference type="Gene3D" id="3.20.20.80">
    <property type="entry name" value="Glycosidases"/>
    <property type="match status" value="1"/>
</dbReference>
<evidence type="ECO:0000259" key="8">
    <source>
        <dbReference type="Pfam" id="PF02836"/>
    </source>
</evidence>
<dbReference type="RefSeq" id="WP_133275423.1">
    <property type="nucleotide sequence ID" value="NZ_CP037933.1"/>
</dbReference>
<dbReference type="Pfam" id="PF00703">
    <property type="entry name" value="Glyco_hydro_2"/>
    <property type="match status" value="1"/>
</dbReference>
<dbReference type="InterPro" id="IPR006104">
    <property type="entry name" value="Glyco_hydro_2_N"/>
</dbReference>
<dbReference type="InterPro" id="IPR050347">
    <property type="entry name" value="Bact_Beta-galactosidase"/>
</dbReference>
<evidence type="ECO:0000256" key="6">
    <source>
        <dbReference type="SAM" id="SignalP"/>
    </source>
</evidence>
<dbReference type="InterPro" id="IPR008979">
    <property type="entry name" value="Galactose-bd-like_sf"/>
</dbReference>
<dbReference type="PANTHER" id="PTHR46323:SF2">
    <property type="entry name" value="BETA-GALACTOSIDASE"/>
    <property type="match status" value="1"/>
</dbReference>
<dbReference type="InterPro" id="IPR036156">
    <property type="entry name" value="Beta-gal/glucu_dom_sf"/>
</dbReference>
<feature type="signal peptide" evidence="6">
    <location>
        <begin position="1"/>
        <end position="19"/>
    </location>
</feature>
<evidence type="ECO:0000259" key="9">
    <source>
        <dbReference type="Pfam" id="PF02837"/>
    </source>
</evidence>
<dbReference type="InterPro" id="IPR006103">
    <property type="entry name" value="Glyco_hydro_2_cat"/>
</dbReference>
<dbReference type="Gene3D" id="2.60.120.260">
    <property type="entry name" value="Galactose-binding domain-like"/>
    <property type="match status" value="1"/>
</dbReference>
<organism evidence="10 11">
    <name type="scientific">Flavobacterium nackdongense</name>
    <dbReference type="NCBI Taxonomy" id="2547394"/>
    <lineage>
        <taxon>Bacteria</taxon>
        <taxon>Pseudomonadati</taxon>
        <taxon>Bacteroidota</taxon>
        <taxon>Flavobacteriia</taxon>
        <taxon>Flavobacteriales</taxon>
        <taxon>Flavobacteriaceae</taxon>
        <taxon>Flavobacterium</taxon>
    </lineage>
</organism>
<dbReference type="KEGG" id="fnk:E1750_03440"/>
<evidence type="ECO:0000313" key="10">
    <source>
        <dbReference type="EMBL" id="QBN17892.1"/>
    </source>
</evidence>
<dbReference type="InterPro" id="IPR013783">
    <property type="entry name" value="Ig-like_fold"/>
</dbReference>
<feature type="chain" id="PRO_5020585804" description="beta-galactosidase" evidence="6">
    <location>
        <begin position="20"/>
        <end position="1206"/>
    </location>
</feature>
<evidence type="ECO:0000256" key="2">
    <source>
        <dbReference type="ARBA" id="ARBA00007401"/>
    </source>
</evidence>
<protein>
    <recommendedName>
        <fullName evidence="3">beta-galactosidase</fullName>
        <ecNumber evidence="3">3.2.1.23</ecNumber>
    </recommendedName>
</protein>
<keyword evidence="11" id="KW-1185">Reference proteome</keyword>
<evidence type="ECO:0000259" key="7">
    <source>
        <dbReference type="Pfam" id="PF00703"/>
    </source>
</evidence>
<accession>A0A4V1AGF8</accession>
<evidence type="ECO:0000256" key="3">
    <source>
        <dbReference type="ARBA" id="ARBA00012756"/>
    </source>
</evidence>
<evidence type="ECO:0000256" key="5">
    <source>
        <dbReference type="ARBA" id="ARBA00023295"/>
    </source>
</evidence>
<dbReference type="OrthoDB" id="9801077at2"/>
<feature type="domain" description="Glycoside hydrolase family 2 catalytic" evidence="8">
    <location>
        <begin position="557"/>
        <end position="796"/>
    </location>
</feature>
<sequence>MTKKRICLLLLTTSFGVFGQQLEYKNDFSNAATTLKTVERGSCTVVDGVLKSTDAYAKFGNPEWKNYTVKFKARAPKSAEQVQIWAGFRAFNRNDRYVVGLRGGLQNTLYLSRMGYMGTDEFLGLRVLNFKPVPGTWYDIKIEVVGNRIRIFLDNEALPYLDIVDKNANLAPAGEVTLGGSWIETEFDDLSITALDENYLKNQAVVEWSKKIEPNDKENRRIADRANYKPIVVDALKGSRSEIVLDGNWLFMPENELADAKNGSNENAQDTNWHTMSVPNFWNPSRVWLHGESFEGFPKGVSDVYFQKETDRCKNYTFDYTKTKVAWYRQYVELPTTIQSKHITLNFDAVSKIAEVYINGKLAGSHVGMFGDFTIDATPFLRAGKNLIAVRVVRDFITNIEDGDKIVDVAVTVPVTNNMLKDIAHGFFKDDPAGIWQPVKMVITDNLKIEDVYIKPSLQGATFEVTLKNYASKSVKYDLTTEILDKETTSQLYTGTSLTKGELKAGEERKVTFTIANLKPRLWTPNHPNLYHFNFKLVSGTTEIDSKTITSGFRTFEVKNGFFFLNGNQYWLRGANHTSYALGINDRNLADTFYQLMKTANMDVTRTHTVPYNELWMDASDENGIGISYEGTWPWLMIKNSMPEPKLLQLWSDEFIGLLKKYRNHPSILIWTVNNEMKFYDNPGDLEPTKAKMKVISDVVKRMREIDPTRPISFDSNYVRNEQKFGKEYFKTIDDGDIDDDHKYINWYDYTVFKFFKGEFQKKANPGRPLISQELSTGYPNAETGHATRFYNLVHQNPQSLIGYQSYEFGNPQAFLNVNSFITGELAEALRRTGDKMAGVLHFALLTWFRNAYDYKNIEPYPTYFAMQRAMSPVLVSAELWGRNLYGGEKIPVKFAVVNDRENGTAVKESMVQWELQAENGEKLVGGKEKVPAVQHSARQWVTPEIIIPENLTAPKSVAKLKLKLIESGITIAENEYKLNVATKQWSASVINPAKKIAVVDFNGMNKSLDFLKVKYTAYPTVAAALQAKADVYLFSGLEVSKNCSEQDIQAIRTSINKGAKALVLKSAEAAQKIYPEYITGVLVPTEGDIVNMEMPESPVFDGIGLFDLRYFNNNKTEVPTVCNAALKINRSKEVVELANQTKIHGYINGEMKDRSEYVKTIKGFSILRINKGGAAIISTMSHEKATTDPIAGRLLTNMINDLLMH</sequence>
<feature type="domain" description="Glycosyl hydrolases family 2 sugar binding" evidence="9">
    <location>
        <begin position="245"/>
        <end position="395"/>
    </location>
</feature>
<dbReference type="AlphaFoldDB" id="A0A4V1AGF8"/>
<comment type="catalytic activity">
    <reaction evidence="1">
        <text>Hydrolysis of terminal non-reducing beta-D-galactose residues in beta-D-galactosides.</text>
        <dbReference type="EC" id="3.2.1.23"/>
    </reaction>
</comment>
<dbReference type="Proteomes" id="UP000291124">
    <property type="component" value="Chromosome"/>
</dbReference>
<evidence type="ECO:0000313" key="11">
    <source>
        <dbReference type="Proteomes" id="UP000291124"/>
    </source>
</evidence>
<dbReference type="GO" id="GO:0009341">
    <property type="term" value="C:beta-galactosidase complex"/>
    <property type="evidence" value="ECO:0007669"/>
    <property type="project" value="TreeGrafter"/>
</dbReference>